<keyword evidence="1" id="KW-0808">Transferase</keyword>
<reference evidence="1 2" key="1">
    <citation type="submission" date="2017-02" db="EMBL/GenBank/DDBJ databases">
        <authorList>
            <person name="Peterson S.W."/>
        </authorList>
    </citation>
    <scope>NUCLEOTIDE SEQUENCE [LARGE SCALE GENOMIC DNA]</scope>
    <source>
        <strain evidence="1 2">DSM 22899</strain>
    </source>
</reference>
<organism evidence="1 2">
    <name type="scientific">Parapedobacter luteus</name>
    <dbReference type="NCBI Taxonomy" id="623280"/>
    <lineage>
        <taxon>Bacteria</taxon>
        <taxon>Pseudomonadati</taxon>
        <taxon>Bacteroidota</taxon>
        <taxon>Sphingobacteriia</taxon>
        <taxon>Sphingobacteriales</taxon>
        <taxon>Sphingobacteriaceae</taxon>
        <taxon>Parapedobacter</taxon>
    </lineage>
</organism>
<dbReference type="PANTHER" id="PTHR12526">
    <property type="entry name" value="GLYCOSYLTRANSFERASE"/>
    <property type="match status" value="1"/>
</dbReference>
<protein>
    <submittedName>
        <fullName evidence="1">Glycosyltransferase involved in cell wall bisynthesis</fullName>
    </submittedName>
</protein>
<dbReference type="Gene3D" id="3.40.50.2000">
    <property type="entry name" value="Glycogen Phosphorylase B"/>
    <property type="match status" value="1"/>
</dbReference>
<dbReference type="Pfam" id="PF13692">
    <property type="entry name" value="Glyco_trans_1_4"/>
    <property type="match status" value="1"/>
</dbReference>
<gene>
    <name evidence="1" type="ORF">SAMN05660226_00090</name>
</gene>
<proteinExistence type="predicted"/>
<dbReference type="SUPFAM" id="SSF53756">
    <property type="entry name" value="UDP-Glycosyltransferase/glycogen phosphorylase"/>
    <property type="match status" value="1"/>
</dbReference>
<keyword evidence="2" id="KW-1185">Reference proteome</keyword>
<dbReference type="RefSeq" id="WP_176146037.1">
    <property type="nucleotide sequence ID" value="NZ_FUYS01000001.1"/>
</dbReference>
<sequence>MKLRKAIETISSLWHYRRIRRSLRDMRSPLFFIFPSWQLGGSERIHADIMALVKNSRPICIITTPQRGRGLKDSFAQCADLIYLRRWGTKASFKPKMLQHVAEAINKQADSVVFGSNNLFFYDLLPLLKSHVRVIDLTHSITPKQEWCETYNLPHVHRINRRVILGPKTLEAFRAIYAEHNVPAALLARFTIIPNRASIAVSSQERELDAPLHIIFVGRDSDEKRPELFFRIAKACSERGIDARFTAVGEFGRIRQPYMPYVHFAGEIYETDRLVAYYRQAHIIAITSTFEGFPLVLVEAMSQGVVPICTDVGEIPYYISASLETGYAIDGRQPEDKIIDDFIAKISFLQANPRVWKSYSLHCQKLVDEKFSTERFETAYRNLLLNEKER</sequence>
<dbReference type="GO" id="GO:0016740">
    <property type="term" value="F:transferase activity"/>
    <property type="evidence" value="ECO:0007669"/>
    <property type="project" value="UniProtKB-KW"/>
</dbReference>
<dbReference type="STRING" id="623280.SAMN05660226_00090"/>
<dbReference type="AlphaFoldDB" id="A0A1T4ZU17"/>
<dbReference type="CDD" id="cd03801">
    <property type="entry name" value="GT4_PimA-like"/>
    <property type="match status" value="1"/>
</dbReference>
<dbReference type="EMBL" id="FUYS01000001">
    <property type="protein sequence ID" value="SKB26230.1"/>
    <property type="molecule type" value="Genomic_DNA"/>
</dbReference>
<name>A0A1T4ZU17_9SPHI</name>
<accession>A0A1T4ZU17</accession>
<evidence type="ECO:0000313" key="2">
    <source>
        <dbReference type="Proteomes" id="UP000190541"/>
    </source>
</evidence>
<evidence type="ECO:0000313" key="1">
    <source>
        <dbReference type="EMBL" id="SKB26230.1"/>
    </source>
</evidence>
<dbReference type="Proteomes" id="UP000190541">
    <property type="component" value="Unassembled WGS sequence"/>
</dbReference>